<dbReference type="Proteomes" id="UP000013750">
    <property type="component" value="Unassembled WGS sequence"/>
</dbReference>
<dbReference type="InterPro" id="IPR016181">
    <property type="entry name" value="Acyl_CoA_acyltransferase"/>
</dbReference>
<protein>
    <recommendedName>
        <fullName evidence="1">N-acetyltransferase domain-containing protein</fullName>
    </recommendedName>
</protein>
<dbReference type="GO" id="GO:0016747">
    <property type="term" value="F:acyltransferase activity, transferring groups other than amino-acyl groups"/>
    <property type="evidence" value="ECO:0007669"/>
    <property type="project" value="InterPro"/>
</dbReference>
<proteinExistence type="predicted"/>
<comment type="caution">
    <text evidence="2">The sequence shown here is derived from an EMBL/GenBank/DDBJ whole genome shotgun (WGS) entry which is preliminary data.</text>
</comment>
<dbReference type="eggNOG" id="COG0454">
    <property type="taxonomic scope" value="Bacteria"/>
</dbReference>
<name>R2XMG2_9ENTE</name>
<reference evidence="2 4" key="1">
    <citation type="submission" date="2013-02" db="EMBL/GenBank/DDBJ databases">
        <title>The Genome Sequence of Enterococcus gilvus ATCC BAA-350.</title>
        <authorList>
            <consortium name="The Broad Institute Genome Sequencing Platform"/>
            <consortium name="The Broad Institute Genome Sequencing Center for Infectious Disease"/>
            <person name="Earl A.M."/>
            <person name="Gilmore M.S."/>
            <person name="Lebreton F."/>
            <person name="Walker B."/>
            <person name="Young S.K."/>
            <person name="Zeng Q."/>
            <person name="Gargeya S."/>
            <person name="Fitzgerald M."/>
            <person name="Haas B."/>
            <person name="Abouelleil A."/>
            <person name="Alvarado L."/>
            <person name="Arachchi H.M."/>
            <person name="Berlin A.M."/>
            <person name="Chapman S.B."/>
            <person name="Dewar J."/>
            <person name="Goldberg J."/>
            <person name="Griggs A."/>
            <person name="Gujja S."/>
            <person name="Hansen M."/>
            <person name="Howarth C."/>
            <person name="Imamovic A."/>
            <person name="Larimer J."/>
            <person name="McCowan C."/>
            <person name="Murphy C."/>
            <person name="Neiman D."/>
            <person name="Pearson M."/>
            <person name="Priest M."/>
            <person name="Roberts A."/>
            <person name="Saif S."/>
            <person name="Shea T."/>
            <person name="Sisk P."/>
            <person name="Sykes S."/>
            <person name="Wortman J."/>
            <person name="Nusbaum C."/>
            <person name="Birren B."/>
        </authorList>
    </citation>
    <scope>NUCLEOTIDE SEQUENCE [LARGE SCALE GENOMIC DNA]</scope>
    <source>
        <strain evidence="2 4">ATCC BAA-350</strain>
    </source>
</reference>
<dbReference type="RefSeq" id="WP_010780377.1">
    <property type="nucleotide sequence ID" value="NZ_ASWH01000001.1"/>
</dbReference>
<dbReference type="AlphaFoldDB" id="R2XMG2"/>
<dbReference type="SUPFAM" id="SSF55729">
    <property type="entry name" value="Acyl-CoA N-acyltransferases (Nat)"/>
    <property type="match status" value="1"/>
</dbReference>
<dbReference type="InterPro" id="IPR000182">
    <property type="entry name" value="GNAT_dom"/>
</dbReference>
<dbReference type="CDD" id="cd04301">
    <property type="entry name" value="NAT_SF"/>
    <property type="match status" value="1"/>
</dbReference>
<feature type="domain" description="N-acetyltransferase" evidence="1">
    <location>
        <begin position="5"/>
        <end position="133"/>
    </location>
</feature>
<dbReference type="HOGENOM" id="CLU_086503_6_0_9"/>
<gene>
    <name evidence="3" type="ORF">I592_01991</name>
    <name evidence="2" type="ORF">UKC_01976</name>
</gene>
<evidence type="ECO:0000313" key="4">
    <source>
        <dbReference type="Proteomes" id="UP000013750"/>
    </source>
</evidence>
<organism evidence="2 4">
    <name type="scientific">Enterococcus gilvus ATCC BAA-350</name>
    <dbReference type="NCBI Taxonomy" id="1158614"/>
    <lineage>
        <taxon>Bacteria</taxon>
        <taxon>Bacillati</taxon>
        <taxon>Bacillota</taxon>
        <taxon>Bacilli</taxon>
        <taxon>Lactobacillales</taxon>
        <taxon>Enterococcaceae</taxon>
        <taxon>Enterococcus</taxon>
    </lineage>
</organism>
<evidence type="ECO:0000313" key="3">
    <source>
        <dbReference type="EMBL" id="EOW82671.1"/>
    </source>
</evidence>
<evidence type="ECO:0000259" key="1">
    <source>
        <dbReference type="PROSITE" id="PS51186"/>
    </source>
</evidence>
<accession>R2XMG2</accession>
<dbReference type="Gene3D" id="3.40.630.30">
    <property type="match status" value="1"/>
</dbReference>
<dbReference type="EMBL" id="AJDQ01000007">
    <property type="protein sequence ID" value="EOI56079.1"/>
    <property type="molecule type" value="Genomic_DNA"/>
</dbReference>
<dbReference type="EMBL" id="ASWH01000001">
    <property type="protein sequence ID" value="EOW82671.1"/>
    <property type="molecule type" value="Genomic_DNA"/>
</dbReference>
<sequence>MENRWYIRAYQKADEEALFSMMKRETDWEAYCFGEGRKKYTRALQTSLTYLLFEEEKLCGYARCREDDGFGVYVYDLLVDASCRGKNFGRYLMEQVCTEYPEQTVYVMSDVDPYYEKQGYQKEGTIFIVIPRE</sequence>
<evidence type="ECO:0000313" key="2">
    <source>
        <dbReference type="EMBL" id="EOI56079.1"/>
    </source>
</evidence>
<dbReference type="Pfam" id="PF00583">
    <property type="entry name" value="Acetyltransf_1"/>
    <property type="match status" value="1"/>
</dbReference>
<dbReference type="Proteomes" id="UP000014160">
    <property type="component" value="Unassembled WGS sequence"/>
</dbReference>
<dbReference type="PROSITE" id="PS51186">
    <property type="entry name" value="GNAT"/>
    <property type="match status" value="1"/>
</dbReference>
<keyword evidence="5" id="KW-1185">Reference proteome</keyword>
<dbReference type="PATRIC" id="fig|1158614.3.peg.1987"/>
<dbReference type="OrthoDB" id="3216107at2"/>
<evidence type="ECO:0000313" key="5">
    <source>
        <dbReference type="Proteomes" id="UP000014160"/>
    </source>
</evidence>
<reference evidence="3 5" key="2">
    <citation type="submission" date="2013-03" db="EMBL/GenBank/DDBJ databases">
        <title>The Genome Sequence of Enterococcus gilvus ATCC BAA-350 (PacBio/Illumina hybrid assembly).</title>
        <authorList>
            <consortium name="The Broad Institute Genomics Platform"/>
            <consortium name="The Broad Institute Genome Sequencing Center for Infectious Disease"/>
            <person name="Earl A."/>
            <person name="Russ C."/>
            <person name="Gilmore M."/>
            <person name="Surin D."/>
            <person name="Walker B."/>
            <person name="Young S."/>
            <person name="Zeng Q."/>
            <person name="Gargeya S."/>
            <person name="Fitzgerald M."/>
            <person name="Haas B."/>
            <person name="Abouelleil A."/>
            <person name="Allen A.W."/>
            <person name="Alvarado L."/>
            <person name="Arachchi H.M."/>
            <person name="Berlin A.M."/>
            <person name="Chapman S.B."/>
            <person name="Gainer-Dewar J."/>
            <person name="Goldberg J."/>
            <person name="Griggs A."/>
            <person name="Gujja S."/>
            <person name="Hansen M."/>
            <person name="Howarth C."/>
            <person name="Imamovic A."/>
            <person name="Ireland A."/>
            <person name="Larimer J."/>
            <person name="McCowan C."/>
            <person name="Murphy C."/>
            <person name="Pearson M."/>
            <person name="Poon T.W."/>
            <person name="Priest M."/>
            <person name="Roberts A."/>
            <person name="Saif S."/>
            <person name="Shea T."/>
            <person name="Sisk P."/>
            <person name="Sykes S."/>
            <person name="Wortman J."/>
            <person name="Nusbaum C."/>
            <person name="Birren B."/>
        </authorList>
    </citation>
    <scope>NUCLEOTIDE SEQUENCE [LARGE SCALE GENOMIC DNA]</scope>
    <source>
        <strain evidence="3 5">ATCC BAA-350</strain>
    </source>
</reference>